<accession>A0A9D4F6E4</accession>
<reference evidence="2" key="2">
    <citation type="submission" date="2020-11" db="EMBL/GenBank/DDBJ databases">
        <authorList>
            <person name="McCartney M.A."/>
            <person name="Auch B."/>
            <person name="Kono T."/>
            <person name="Mallez S."/>
            <person name="Becker A."/>
            <person name="Gohl D.M."/>
            <person name="Silverstein K.A.T."/>
            <person name="Koren S."/>
            <person name="Bechman K.B."/>
            <person name="Herman A."/>
            <person name="Abrahante J.E."/>
            <person name="Garbe J."/>
        </authorList>
    </citation>
    <scope>NUCLEOTIDE SEQUENCE</scope>
    <source>
        <strain evidence="2">Duluth1</strain>
        <tissue evidence="2">Whole animal</tissue>
    </source>
</reference>
<organism evidence="2 3">
    <name type="scientific">Dreissena polymorpha</name>
    <name type="common">Zebra mussel</name>
    <name type="synonym">Mytilus polymorpha</name>
    <dbReference type="NCBI Taxonomy" id="45954"/>
    <lineage>
        <taxon>Eukaryota</taxon>
        <taxon>Metazoa</taxon>
        <taxon>Spiralia</taxon>
        <taxon>Lophotrochozoa</taxon>
        <taxon>Mollusca</taxon>
        <taxon>Bivalvia</taxon>
        <taxon>Autobranchia</taxon>
        <taxon>Heteroconchia</taxon>
        <taxon>Euheterodonta</taxon>
        <taxon>Imparidentia</taxon>
        <taxon>Neoheterodontei</taxon>
        <taxon>Myida</taxon>
        <taxon>Dreissenoidea</taxon>
        <taxon>Dreissenidae</taxon>
        <taxon>Dreissena</taxon>
    </lineage>
</organism>
<sequence>MENVLDTGPWSRVRSPLREHFQDLHHRFYSDSLSVMRINDDDDDDDYDLNLNARCLAIYKEYPPEPGVRLQGGRKLRSGCGAPEPVPVVSLQEMSSSEYE</sequence>
<dbReference type="Proteomes" id="UP000828390">
    <property type="component" value="Unassembled WGS sequence"/>
</dbReference>
<feature type="region of interest" description="Disordered" evidence="1">
    <location>
        <begin position="75"/>
        <end position="100"/>
    </location>
</feature>
<name>A0A9D4F6E4_DREPO</name>
<gene>
    <name evidence="2" type="ORF">DPMN_146317</name>
</gene>
<dbReference type="EMBL" id="JAIWYP010000007">
    <property type="protein sequence ID" value="KAH3792818.1"/>
    <property type="molecule type" value="Genomic_DNA"/>
</dbReference>
<evidence type="ECO:0000256" key="1">
    <source>
        <dbReference type="SAM" id="MobiDB-lite"/>
    </source>
</evidence>
<reference evidence="2" key="1">
    <citation type="journal article" date="2019" name="bioRxiv">
        <title>The Genome of the Zebra Mussel, Dreissena polymorpha: A Resource for Invasive Species Research.</title>
        <authorList>
            <person name="McCartney M.A."/>
            <person name="Auch B."/>
            <person name="Kono T."/>
            <person name="Mallez S."/>
            <person name="Zhang Y."/>
            <person name="Obille A."/>
            <person name="Becker A."/>
            <person name="Abrahante J.E."/>
            <person name="Garbe J."/>
            <person name="Badalamenti J.P."/>
            <person name="Herman A."/>
            <person name="Mangelson H."/>
            <person name="Liachko I."/>
            <person name="Sullivan S."/>
            <person name="Sone E.D."/>
            <person name="Koren S."/>
            <person name="Silverstein K.A.T."/>
            <person name="Beckman K.B."/>
            <person name="Gohl D.M."/>
        </authorList>
    </citation>
    <scope>NUCLEOTIDE SEQUENCE</scope>
    <source>
        <strain evidence="2">Duluth1</strain>
        <tissue evidence="2">Whole animal</tissue>
    </source>
</reference>
<proteinExistence type="predicted"/>
<evidence type="ECO:0000313" key="3">
    <source>
        <dbReference type="Proteomes" id="UP000828390"/>
    </source>
</evidence>
<protein>
    <submittedName>
        <fullName evidence="2">Uncharacterized protein</fullName>
    </submittedName>
</protein>
<comment type="caution">
    <text evidence="2">The sequence shown here is derived from an EMBL/GenBank/DDBJ whole genome shotgun (WGS) entry which is preliminary data.</text>
</comment>
<dbReference type="AlphaFoldDB" id="A0A9D4F6E4"/>
<keyword evidence="3" id="KW-1185">Reference proteome</keyword>
<evidence type="ECO:0000313" key="2">
    <source>
        <dbReference type="EMBL" id="KAH3792818.1"/>
    </source>
</evidence>